<keyword evidence="5" id="KW-1185">Reference proteome</keyword>
<protein>
    <submittedName>
        <fullName evidence="4">V-type ATP synthase subunit F</fullName>
    </submittedName>
</protein>
<dbReference type="Proteomes" id="UP000515928">
    <property type="component" value="Chromosome"/>
</dbReference>
<evidence type="ECO:0000313" key="4">
    <source>
        <dbReference type="EMBL" id="QNN60834.1"/>
    </source>
</evidence>
<evidence type="ECO:0000256" key="3">
    <source>
        <dbReference type="ARBA" id="ARBA00023065"/>
    </source>
</evidence>
<keyword evidence="2" id="KW-0813">Transport</keyword>
<dbReference type="AlphaFoldDB" id="A0A7G9RZ09"/>
<comment type="similarity">
    <text evidence="1">Belongs to the V-ATPase F subunit family.</text>
</comment>
<dbReference type="Pfam" id="PF01990">
    <property type="entry name" value="ATP-synt_F"/>
    <property type="match status" value="1"/>
</dbReference>
<evidence type="ECO:0000256" key="1">
    <source>
        <dbReference type="ARBA" id="ARBA00010148"/>
    </source>
</evidence>
<name>A0A7G9RZ09_9FIRM</name>
<accession>A0A7G9RZ09</accession>
<proteinExistence type="inferred from homology"/>
<sequence>MRMYLISDNVDTQMGMRLAGIEGVVVHDQNSLKEALENVLNQEDIGILLLTSVVFDMDREHLLDMKLNLTSPLIVEVSDRHQSHEVQSMIDETIAKIIGKVV</sequence>
<organism evidence="4 5">
    <name type="scientific">Erysipelothrix inopinata</name>
    <dbReference type="NCBI Taxonomy" id="225084"/>
    <lineage>
        <taxon>Bacteria</taxon>
        <taxon>Bacillati</taxon>
        <taxon>Bacillota</taxon>
        <taxon>Erysipelotrichia</taxon>
        <taxon>Erysipelotrichales</taxon>
        <taxon>Erysipelotrichaceae</taxon>
        <taxon>Erysipelothrix</taxon>
    </lineage>
</organism>
<dbReference type="RefSeq" id="WP_187533955.1">
    <property type="nucleotide sequence ID" value="NZ_CP060715.1"/>
</dbReference>
<gene>
    <name evidence="4" type="ORF">H9L01_00170</name>
</gene>
<keyword evidence="3" id="KW-0406">Ion transport</keyword>
<evidence type="ECO:0000313" key="5">
    <source>
        <dbReference type="Proteomes" id="UP000515928"/>
    </source>
</evidence>
<dbReference type="SUPFAM" id="SSF159468">
    <property type="entry name" value="AtpF-like"/>
    <property type="match status" value="1"/>
</dbReference>
<dbReference type="GO" id="GO:0046961">
    <property type="term" value="F:proton-transporting ATPase activity, rotational mechanism"/>
    <property type="evidence" value="ECO:0007669"/>
    <property type="project" value="InterPro"/>
</dbReference>
<evidence type="ECO:0000256" key="2">
    <source>
        <dbReference type="ARBA" id="ARBA00022448"/>
    </source>
</evidence>
<dbReference type="Gene3D" id="3.40.50.10580">
    <property type="entry name" value="ATPase, V1 complex, subunit F"/>
    <property type="match status" value="1"/>
</dbReference>
<dbReference type="EMBL" id="CP060715">
    <property type="protein sequence ID" value="QNN60834.1"/>
    <property type="molecule type" value="Genomic_DNA"/>
</dbReference>
<dbReference type="KEGG" id="eio:H9L01_00170"/>
<dbReference type="InterPro" id="IPR008218">
    <property type="entry name" value="ATPase_V1-cplx_f_g_su"/>
</dbReference>
<reference evidence="4 5" key="1">
    <citation type="submission" date="2020-08" db="EMBL/GenBank/DDBJ databases">
        <title>Genome sequence of Erysipelothrix inopinata DSM 15511T.</title>
        <authorList>
            <person name="Hyun D.-W."/>
            <person name="Bae J.-W."/>
        </authorList>
    </citation>
    <scope>NUCLEOTIDE SEQUENCE [LARGE SCALE GENOMIC DNA]</scope>
    <source>
        <strain evidence="4 5">DSM 15511</strain>
    </source>
</reference>
<dbReference type="InterPro" id="IPR036906">
    <property type="entry name" value="ATPase_V1_fsu_sf"/>
</dbReference>